<dbReference type="SUPFAM" id="SSF89447">
    <property type="entry name" value="AbrB/MazE/MraZ-like"/>
    <property type="match status" value="1"/>
</dbReference>
<evidence type="ECO:0000256" key="4">
    <source>
        <dbReference type="ARBA" id="ARBA00023015"/>
    </source>
</evidence>
<evidence type="ECO:0000256" key="1">
    <source>
        <dbReference type="ARBA" id="ARBA00013860"/>
    </source>
</evidence>
<comment type="caution">
    <text evidence="9">The sequence shown here is derived from an EMBL/GenBank/DDBJ whole genome shotgun (WGS) entry which is preliminary data.</text>
</comment>
<evidence type="ECO:0000313" key="9">
    <source>
        <dbReference type="EMBL" id="MBP1464587.1"/>
    </source>
</evidence>
<dbReference type="EMBL" id="SIJK02000003">
    <property type="protein sequence ID" value="MBP1464587.1"/>
    <property type="molecule type" value="Genomic_DNA"/>
</dbReference>
<reference evidence="9 10" key="1">
    <citation type="submission" date="2021-03" db="EMBL/GenBank/DDBJ databases">
        <authorList>
            <person name="Grouzdev D.S."/>
        </authorList>
    </citation>
    <scope>NUCLEOTIDE SEQUENCE [LARGE SCALE GENOMIC DNA]</scope>
    <source>
        <strain evidence="9 10">M50-1</strain>
    </source>
</reference>
<dbReference type="Proteomes" id="UP001193081">
    <property type="component" value="Unassembled WGS sequence"/>
</dbReference>
<evidence type="ECO:0000256" key="7">
    <source>
        <dbReference type="HAMAP-Rule" id="MF_01008"/>
    </source>
</evidence>
<dbReference type="Pfam" id="PF02381">
    <property type="entry name" value="MraZ"/>
    <property type="match status" value="2"/>
</dbReference>
<keyword evidence="10" id="KW-1185">Reference proteome</keyword>
<organism evidence="9 10">
    <name type="scientific">Candidatus Chloroploca mongolica</name>
    <dbReference type="NCBI Taxonomy" id="2528176"/>
    <lineage>
        <taxon>Bacteria</taxon>
        <taxon>Bacillati</taxon>
        <taxon>Chloroflexota</taxon>
        <taxon>Chloroflexia</taxon>
        <taxon>Chloroflexales</taxon>
        <taxon>Chloroflexineae</taxon>
        <taxon>Oscillochloridaceae</taxon>
        <taxon>Candidatus Chloroploca</taxon>
    </lineage>
</organism>
<dbReference type="CDD" id="cd16321">
    <property type="entry name" value="MraZ_C"/>
    <property type="match status" value="1"/>
</dbReference>
<sequence>MFLGEFEHVIDDKGRVAIPARFREALGERFVLTRGFELCLQAFPLTMWEQLATKVDQLPLGSPQARNMRRILFAPAAEVELDRQGRIVIPQGLREYAGLAEEVLITGMNTYFEVWSRTQWQTLQEELQGSGSSIAEQMAELGI</sequence>
<dbReference type="InterPro" id="IPR035642">
    <property type="entry name" value="MraZ_N"/>
</dbReference>
<evidence type="ECO:0000256" key="5">
    <source>
        <dbReference type="ARBA" id="ARBA00023125"/>
    </source>
</evidence>
<dbReference type="InterPro" id="IPR007159">
    <property type="entry name" value="SpoVT-AbrB_dom"/>
</dbReference>
<feature type="domain" description="SpoVT-AbrB" evidence="8">
    <location>
        <begin position="76"/>
        <end position="119"/>
    </location>
</feature>
<keyword evidence="5 7" id="KW-0238">DNA-binding</keyword>
<evidence type="ECO:0000256" key="6">
    <source>
        <dbReference type="ARBA" id="ARBA00023163"/>
    </source>
</evidence>
<dbReference type="CDD" id="cd16320">
    <property type="entry name" value="MraZ_N"/>
    <property type="match status" value="1"/>
</dbReference>
<dbReference type="InterPro" id="IPR003444">
    <property type="entry name" value="MraZ"/>
</dbReference>
<accession>A0ABS4D576</accession>
<dbReference type="InterPro" id="IPR037914">
    <property type="entry name" value="SpoVT-AbrB_sf"/>
</dbReference>
<keyword evidence="3" id="KW-0677">Repeat</keyword>
<dbReference type="PANTHER" id="PTHR34701:SF1">
    <property type="entry name" value="TRANSCRIPTIONAL REGULATOR MRAZ"/>
    <property type="match status" value="1"/>
</dbReference>
<dbReference type="PROSITE" id="PS51740">
    <property type="entry name" value="SPOVT_ABRB"/>
    <property type="match status" value="2"/>
</dbReference>
<proteinExistence type="inferred from homology"/>
<dbReference type="Gene3D" id="3.40.1550.20">
    <property type="entry name" value="Transcriptional regulator MraZ domain"/>
    <property type="match status" value="1"/>
</dbReference>
<keyword evidence="2 7" id="KW-0963">Cytoplasm</keyword>
<dbReference type="InterPro" id="IPR038619">
    <property type="entry name" value="MraZ_sf"/>
</dbReference>
<feature type="domain" description="SpoVT-AbrB" evidence="8">
    <location>
        <begin position="5"/>
        <end position="47"/>
    </location>
</feature>
<keyword evidence="4 7" id="KW-0805">Transcription regulation</keyword>
<dbReference type="InterPro" id="IPR035644">
    <property type="entry name" value="MraZ_C"/>
</dbReference>
<dbReference type="PANTHER" id="PTHR34701">
    <property type="entry name" value="TRANSCRIPTIONAL REGULATOR MRAZ"/>
    <property type="match status" value="1"/>
</dbReference>
<protein>
    <recommendedName>
        <fullName evidence="1 7">Transcriptional regulator MraZ</fullName>
    </recommendedName>
</protein>
<name>A0ABS4D576_9CHLR</name>
<evidence type="ECO:0000259" key="8">
    <source>
        <dbReference type="PROSITE" id="PS51740"/>
    </source>
</evidence>
<comment type="subunit">
    <text evidence="7">Forms oligomers.</text>
</comment>
<dbReference type="InterPro" id="IPR020603">
    <property type="entry name" value="MraZ_dom"/>
</dbReference>
<dbReference type="HAMAP" id="MF_01008">
    <property type="entry name" value="MraZ"/>
    <property type="match status" value="1"/>
</dbReference>
<evidence type="ECO:0000256" key="3">
    <source>
        <dbReference type="ARBA" id="ARBA00022737"/>
    </source>
</evidence>
<dbReference type="NCBIfam" id="TIGR00242">
    <property type="entry name" value="division/cell wall cluster transcriptional repressor MraZ"/>
    <property type="match status" value="1"/>
</dbReference>
<keyword evidence="6 7" id="KW-0804">Transcription</keyword>
<comment type="similarity">
    <text evidence="7">Belongs to the MraZ family.</text>
</comment>
<evidence type="ECO:0000256" key="2">
    <source>
        <dbReference type="ARBA" id="ARBA00022490"/>
    </source>
</evidence>
<comment type="subcellular location">
    <subcellularLocation>
        <location evidence="7">Cytoplasm</location>
        <location evidence="7">Nucleoid</location>
    </subcellularLocation>
</comment>
<evidence type="ECO:0000313" key="10">
    <source>
        <dbReference type="Proteomes" id="UP001193081"/>
    </source>
</evidence>
<gene>
    <name evidence="7 9" type="primary">mraZ</name>
    <name evidence="9" type="ORF">EYB53_002580</name>
</gene>
<dbReference type="RefSeq" id="WP_135476429.1">
    <property type="nucleotide sequence ID" value="NZ_SIJK02000003.1"/>
</dbReference>